<sequence length="81" mass="9275">MALSALTREESRGGHTRDDFPGMDAEWRKFNLILRAEGQNVEIFKQPLPMMTPELAALFDEGELSKYMTEEELNSLVQRTS</sequence>
<feature type="domain" description="Fumarate reductase/succinate dehydrogenase flavoprotein-like C-terminal" evidence="2">
    <location>
        <begin position="1"/>
        <end position="52"/>
    </location>
</feature>
<gene>
    <name evidence="3" type="ORF">UFOPK3576_01708</name>
</gene>
<evidence type="ECO:0000313" key="3">
    <source>
        <dbReference type="EMBL" id="CAB4921796.1"/>
    </source>
</evidence>
<dbReference type="GO" id="GO:0016491">
    <property type="term" value="F:oxidoreductase activity"/>
    <property type="evidence" value="ECO:0007669"/>
    <property type="project" value="InterPro"/>
</dbReference>
<dbReference type="InterPro" id="IPR037099">
    <property type="entry name" value="Fum_R/Succ_DH_flav-like_C_sf"/>
</dbReference>
<organism evidence="3">
    <name type="scientific">freshwater metagenome</name>
    <dbReference type="NCBI Taxonomy" id="449393"/>
    <lineage>
        <taxon>unclassified sequences</taxon>
        <taxon>metagenomes</taxon>
        <taxon>ecological metagenomes</taxon>
    </lineage>
</organism>
<accession>A0A6J7HTH9</accession>
<dbReference type="SUPFAM" id="SSF46977">
    <property type="entry name" value="Succinate dehydrogenase/fumarate reductase flavoprotein C-terminal domain"/>
    <property type="match status" value="1"/>
</dbReference>
<evidence type="ECO:0000259" key="2">
    <source>
        <dbReference type="Pfam" id="PF02910"/>
    </source>
</evidence>
<feature type="compositionally biased region" description="Basic and acidic residues" evidence="1">
    <location>
        <begin position="7"/>
        <end position="22"/>
    </location>
</feature>
<evidence type="ECO:0000256" key="1">
    <source>
        <dbReference type="SAM" id="MobiDB-lite"/>
    </source>
</evidence>
<proteinExistence type="predicted"/>
<dbReference type="InterPro" id="IPR015939">
    <property type="entry name" value="Fum_Rdtase/Succ_DH_flav-like_C"/>
</dbReference>
<dbReference type="EMBL" id="CAFBMO010000129">
    <property type="protein sequence ID" value="CAB4921796.1"/>
    <property type="molecule type" value="Genomic_DNA"/>
</dbReference>
<reference evidence="3" key="1">
    <citation type="submission" date="2020-05" db="EMBL/GenBank/DDBJ databases">
        <authorList>
            <person name="Chiriac C."/>
            <person name="Salcher M."/>
            <person name="Ghai R."/>
            <person name="Kavagutti S V."/>
        </authorList>
    </citation>
    <scope>NUCLEOTIDE SEQUENCE</scope>
</reference>
<feature type="region of interest" description="Disordered" evidence="1">
    <location>
        <begin position="1"/>
        <end position="22"/>
    </location>
</feature>
<dbReference type="Pfam" id="PF02910">
    <property type="entry name" value="Succ_DH_flav_C"/>
    <property type="match status" value="1"/>
</dbReference>
<dbReference type="Gene3D" id="1.20.58.100">
    <property type="entry name" value="Fumarate reductase/succinate dehydrogenase flavoprotein-like, C-terminal domain"/>
    <property type="match status" value="1"/>
</dbReference>
<name>A0A6J7HTH9_9ZZZZ</name>
<dbReference type="AlphaFoldDB" id="A0A6J7HTH9"/>
<protein>
    <submittedName>
        <fullName evidence="3">Unannotated protein</fullName>
    </submittedName>
</protein>